<dbReference type="EMBL" id="CM000762">
    <property type="protein sequence ID" value="OQU87265.1"/>
    <property type="molecule type" value="Genomic_DNA"/>
</dbReference>
<dbReference type="Gramene" id="OQU87265">
    <property type="protein sequence ID" value="OQU87265"/>
    <property type="gene ID" value="SORBI_3003G243750"/>
</dbReference>
<reference evidence="1 2" key="1">
    <citation type="journal article" date="2009" name="Nature">
        <title>The Sorghum bicolor genome and the diversification of grasses.</title>
        <authorList>
            <person name="Paterson A.H."/>
            <person name="Bowers J.E."/>
            <person name="Bruggmann R."/>
            <person name="Dubchak I."/>
            <person name="Grimwood J."/>
            <person name="Gundlach H."/>
            <person name="Haberer G."/>
            <person name="Hellsten U."/>
            <person name="Mitros T."/>
            <person name="Poliakov A."/>
            <person name="Schmutz J."/>
            <person name="Spannagl M."/>
            <person name="Tang H."/>
            <person name="Wang X."/>
            <person name="Wicker T."/>
            <person name="Bharti A.K."/>
            <person name="Chapman J."/>
            <person name="Feltus F.A."/>
            <person name="Gowik U."/>
            <person name="Grigoriev I.V."/>
            <person name="Lyons E."/>
            <person name="Maher C.A."/>
            <person name="Martis M."/>
            <person name="Narechania A."/>
            <person name="Otillar R.P."/>
            <person name="Penning B.W."/>
            <person name="Salamov A.A."/>
            <person name="Wang Y."/>
            <person name="Zhang L."/>
            <person name="Carpita N.C."/>
            <person name="Freeling M."/>
            <person name="Gingle A.R."/>
            <person name="Hash C.T."/>
            <person name="Keller B."/>
            <person name="Klein P."/>
            <person name="Kresovich S."/>
            <person name="McCann M.C."/>
            <person name="Ming R."/>
            <person name="Peterson D.G."/>
            <person name="Mehboob-ur-Rahman"/>
            <person name="Ware D."/>
            <person name="Westhoff P."/>
            <person name="Mayer K.F."/>
            <person name="Messing J."/>
            <person name="Rokhsar D.S."/>
        </authorList>
    </citation>
    <scope>NUCLEOTIDE SEQUENCE [LARGE SCALE GENOMIC DNA]</scope>
    <source>
        <strain evidence="2">cv. BTx623</strain>
    </source>
</reference>
<sequence>MLHFMQTLDGAGLDVCRPLSTYRASCPPWMVHLREEFNLITLRSHPFLGHNSSQETHGFYPYHLMKSSDEAEHLSYLLRP</sequence>
<organism evidence="1 2">
    <name type="scientific">Sorghum bicolor</name>
    <name type="common">Sorghum</name>
    <name type="synonym">Sorghum vulgare</name>
    <dbReference type="NCBI Taxonomy" id="4558"/>
    <lineage>
        <taxon>Eukaryota</taxon>
        <taxon>Viridiplantae</taxon>
        <taxon>Streptophyta</taxon>
        <taxon>Embryophyta</taxon>
        <taxon>Tracheophyta</taxon>
        <taxon>Spermatophyta</taxon>
        <taxon>Magnoliopsida</taxon>
        <taxon>Liliopsida</taxon>
        <taxon>Poales</taxon>
        <taxon>Poaceae</taxon>
        <taxon>PACMAD clade</taxon>
        <taxon>Panicoideae</taxon>
        <taxon>Andropogonodae</taxon>
        <taxon>Andropogoneae</taxon>
        <taxon>Sorghinae</taxon>
        <taxon>Sorghum</taxon>
    </lineage>
</organism>
<evidence type="ECO:0000313" key="2">
    <source>
        <dbReference type="Proteomes" id="UP000000768"/>
    </source>
</evidence>
<accession>A0A1W0VYS9</accession>
<name>A0A1W0VYS9_SORBI</name>
<evidence type="ECO:0000313" key="1">
    <source>
        <dbReference type="EMBL" id="OQU87265.1"/>
    </source>
</evidence>
<protein>
    <submittedName>
        <fullName evidence="1">Uncharacterized protein</fullName>
    </submittedName>
</protein>
<reference evidence="2" key="2">
    <citation type="journal article" date="2018" name="Plant J.">
        <title>The Sorghum bicolor reference genome: improved assembly, gene annotations, a transcriptome atlas, and signatures of genome organization.</title>
        <authorList>
            <person name="McCormick R.F."/>
            <person name="Truong S.K."/>
            <person name="Sreedasyam A."/>
            <person name="Jenkins J."/>
            <person name="Shu S."/>
            <person name="Sims D."/>
            <person name="Kennedy M."/>
            <person name="Amirebrahimi M."/>
            <person name="Weers B.D."/>
            <person name="McKinley B."/>
            <person name="Mattison A."/>
            <person name="Morishige D.T."/>
            <person name="Grimwood J."/>
            <person name="Schmutz J."/>
            <person name="Mullet J.E."/>
        </authorList>
    </citation>
    <scope>NUCLEOTIDE SEQUENCE [LARGE SCALE GENOMIC DNA]</scope>
    <source>
        <strain evidence="2">cv. BTx623</strain>
    </source>
</reference>
<gene>
    <name evidence="1" type="ORF">SORBI_3003G243750</name>
</gene>
<dbReference type="InParanoid" id="A0A1W0VYS9"/>
<proteinExistence type="predicted"/>
<dbReference type="Proteomes" id="UP000000768">
    <property type="component" value="Chromosome 3"/>
</dbReference>
<dbReference type="AlphaFoldDB" id="A0A1W0VYS9"/>
<keyword evidence="2" id="KW-1185">Reference proteome</keyword>